<keyword evidence="3 6" id="KW-0547">Nucleotide-binding</keyword>
<comment type="function">
    <text evidence="6">GTPase that associates with the 50S ribosomal subunit and may have a role during protein synthesis or ribosome biogenesis.</text>
</comment>
<feature type="binding site" evidence="8">
    <location>
        <position position="212"/>
    </location>
    <ligand>
        <name>Mg(2+)</name>
        <dbReference type="ChEBI" id="CHEBI:18420"/>
    </ligand>
</feature>
<dbReference type="InterPro" id="IPR006073">
    <property type="entry name" value="GTP-bd"/>
</dbReference>
<comment type="caution">
    <text evidence="10">The sequence shown here is derived from an EMBL/GenBank/DDBJ whole genome shotgun (WGS) entry which is preliminary data.</text>
</comment>
<dbReference type="InterPro" id="IPR025121">
    <property type="entry name" value="GTPase_HflX_N"/>
</dbReference>
<evidence type="ECO:0000256" key="6">
    <source>
        <dbReference type="HAMAP-Rule" id="MF_00900"/>
    </source>
</evidence>
<evidence type="ECO:0000259" key="9">
    <source>
        <dbReference type="PROSITE" id="PS51705"/>
    </source>
</evidence>
<dbReference type="Gene3D" id="6.10.250.2860">
    <property type="match status" value="1"/>
</dbReference>
<dbReference type="AlphaFoldDB" id="A0A368DK63"/>
<dbReference type="HAMAP" id="MF_00900">
    <property type="entry name" value="GTPase_HflX"/>
    <property type="match status" value="1"/>
</dbReference>
<dbReference type="InterPro" id="IPR027417">
    <property type="entry name" value="P-loop_NTPase"/>
</dbReference>
<evidence type="ECO:0000256" key="1">
    <source>
        <dbReference type="ARBA" id="ARBA00022490"/>
    </source>
</evidence>
<dbReference type="GO" id="GO:0005525">
    <property type="term" value="F:GTP binding"/>
    <property type="evidence" value="ECO:0007669"/>
    <property type="project" value="UniProtKB-UniRule"/>
</dbReference>
<dbReference type="GO" id="GO:0005737">
    <property type="term" value="C:cytoplasm"/>
    <property type="evidence" value="ECO:0007669"/>
    <property type="project" value="UniProtKB-SubCell"/>
</dbReference>
<dbReference type="Gene3D" id="3.40.50.300">
    <property type="entry name" value="P-loop containing nucleotide triphosphate hydrolases"/>
    <property type="match status" value="1"/>
</dbReference>
<evidence type="ECO:0000256" key="3">
    <source>
        <dbReference type="ARBA" id="ARBA00022741"/>
    </source>
</evidence>
<dbReference type="GO" id="GO:0046872">
    <property type="term" value="F:metal ion binding"/>
    <property type="evidence" value="ECO:0007669"/>
    <property type="project" value="UniProtKB-KW"/>
</dbReference>
<dbReference type="Pfam" id="PF19275">
    <property type="entry name" value="HflX_C"/>
    <property type="match status" value="1"/>
</dbReference>
<dbReference type="FunFam" id="3.40.50.11060:FF:000001">
    <property type="entry name" value="GTPase HflX"/>
    <property type="match status" value="1"/>
</dbReference>
<dbReference type="Pfam" id="PF13167">
    <property type="entry name" value="GTP-bdg_N"/>
    <property type="match status" value="1"/>
</dbReference>
<dbReference type="PANTHER" id="PTHR10229:SF0">
    <property type="entry name" value="GTP-BINDING PROTEIN 6-RELATED"/>
    <property type="match status" value="1"/>
</dbReference>
<comment type="subunit">
    <text evidence="6">Monomer. Associates with the 50S ribosomal subunit.</text>
</comment>
<dbReference type="PROSITE" id="PS51705">
    <property type="entry name" value="G_HFLX"/>
    <property type="match status" value="1"/>
</dbReference>
<dbReference type="InterPro" id="IPR030394">
    <property type="entry name" value="G_HFLX_dom"/>
</dbReference>
<dbReference type="Proteomes" id="UP000253570">
    <property type="component" value="Unassembled WGS sequence"/>
</dbReference>
<name>A0A368DK63_9PROT</name>
<dbReference type="GO" id="GO:0043022">
    <property type="term" value="F:ribosome binding"/>
    <property type="evidence" value="ECO:0007669"/>
    <property type="project" value="TreeGrafter"/>
</dbReference>
<feature type="domain" description="Hflx-type G" evidence="9">
    <location>
        <begin position="199"/>
        <end position="367"/>
    </location>
</feature>
<dbReference type="NCBIfam" id="TIGR03156">
    <property type="entry name" value="GTP_HflX"/>
    <property type="match status" value="1"/>
</dbReference>
<dbReference type="InterPro" id="IPR032305">
    <property type="entry name" value="GTP-bd_M"/>
</dbReference>
<dbReference type="InterPro" id="IPR016496">
    <property type="entry name" value="GTPase_HflX"/>
</dbReference>
<evidence type="ECO:0000313" key="10">
    <source>
        <dbReference type="EMBL" id="RCL72232.1"/>
    </source>
</evidence>
<dbReference type="SUPFAM" id="SSF52540">
    <property type="entry name" value="P-loop containing nucleoside triphosphate hydrolases"/>
    <property type="match status" value="2"/>
</dbReference>
<keyword evidence="1 6" id="KW-0963">Cytoplasm</keyword>
<evidence type="ECO:0000256" key="2">
    <source>
        <dbReference type="ARBA" id="ARBA00022723"/>
    </source>
</evidence>
<sequence length="421" mass="48719">MRYKSIVYHPNLKFLSLQKTISPEDCLEEALLLAKSLDIEVVISEVVRIDRPNNSTLLNKGRLADLERKVKELDIDLVIIDGKLTPIQQRNLERNVKVKVIDRTRLILDIFERRATTREGSLQVELAQLDYQKTRLVKSWTHLERQRGSLSFVGGPGESQLEIDKRLINDQIIKVKKKLKEFRNTRKLHRNQRTKKPYYIVALVGYTNAGKSTLFNSLTGEGVLSKDMLFATLDTKMKRLNYPNTKNIILTDTVGFISALPTELIMAFRSTLEELLYADIVINVRDLSSKYFDTQNIDVMDTIEQLGKQVTTSNYIEVLNKIDLLDETELDLINRNKNNNQILVSSTRKEGIENLLDLLENKINQENEIHELKLDYSKCSVESWLYENAVILKKEYKDKHICLKFRISKINHSKLQSIIAD</sequence>
<dbReference type="PANTHER" id="PTHR10229">
    <property type="entry name" value="GTP-BINDING PROTEIN HFLX"/>
    <property type="match status" value="1"/>
</dbReference>
<feature type="binding site" evidence="8">
    <location>
        <position position="232"/>
    </location>
    <ligand>
        <name>Mg(2+)</name>
        <dbReference type="ChEBI" id="CHEBI:18420"/>
    </ligand>
</feature>
<organism evidence="10 11">
    <name type="scientific">PS1 clade bacterium</name>
    <dbReference type="NCBI Taxonomy" id="2175152"/>
    <lineage>
        <taxon>Bacteria</taxon>
        <taxon>Pseudomonadati</taxon>
        <taxon>Pseudomonadota</taxon>
        <taxon>Alphaproteobacteria</taxon>
        <taxon>PS1 clade</taxon>
    </lineage>
</organism>
<feature type="binding site" evidence="7">
    <location>
        <begin position="205"/>
        <end position="212"/>
    </location>
    <ligand>
        <name>GTP</name>
        <dbReference type="ChEBI" id="CHEBI:37565"/>
    </ligand>
</feature>
<comment type="cofactor">
    <cofactor evidence="8">
        <name>Mg(2+)</name>
        <dbReference type="ChEBI" id="CHEBI:18420"/>
    </cofactor>
</comment>
<protein>
    <recommendedName>
        <fullName evidence="6">GTPase HflX</fullName>
    </recommendedName>
    <alternativeName>
        <fullName evidence="6">GTP-binding protein HflX</fullName>
    </alternativeName>
</protein>
<keyword evidence="4 8" id="KW-0460">Magnesium</keyword>
<evidence type="ECO:0000313" key="11">
    <source>
        <dbReference type="Proteomes" id="UP000253570"/>
    </source>
</evidence>
<dbReference type="PIRSF" id="PIRSF006809">
    <property type="entry name" value="GTP-binding_hflX_prd"/>
    <property type="match status" value="1"/>
</dbReference>
<dbReference type="Gene3D" id="3.40.50.11060">
    <property type="entry name" value="GTPase HflX, N-terminal domain"/>
    <property type="match status" value="1"/>
</dbReference>
<proteinExistence type="inferred from homology"/>
<feature type="binding site" evidence="7">
    <location>
        <begin position="230"/>
        <end position="234"/>
    </location>
    <ligand>
        <name>GTP</name>
        <dbReference type="ChEBI" id="CHEBI:37565"/>
    </ligand>
</feature>
<dbReference type="Pfam" id="PF01926">
    <property type="entry name" value="MMR_HSR1"/>
    <property type="match status" value="1"/>
</dbReference>
<dbReference type="EMBL" id="QOQD01000016">
    <property type="protein sequence ID" value="RCL72232.1"/>
    <property type="molecule type" value="Genomic_DNA"/>
</dbReference>
<comment type="similarity">
    <text evidence="6">Belongs to the TRAFAC class OBG-HflX-like GTPase superfamily. HflX GTPase family.</text>
</comment>
<evidence type="ECO:0000256" key="7">
    <source>
        <dbReference type="PIRSR" id="PIRSR006809-1"/>
    </source>
</evidence>
<evidence type="ECO:0000256" key="8">
    <source>
        <dbReference type="PIRSR" id="PIRSR006809-2"/>
    </source>
</evidence>
<dbReference type="InterPro" id="IPR045498">
    <property type="entry name" value="HflX_C"/>
</dbReference>
<dbReference type="InterPro" id="IPR042108">
    <property type="entry name" value="GTPase_HflX_N_sf"/>
</dbReference>
<feature type="binding site" evidence="7">
    <location>
        <begin position="345"/>
        <end position="347"/>
    </location>
    <ligand>
        <name>GTP</name>
        <dbReference type="ChEBI" id="CHEBI:37565"/>
    </ligand>
</feature>
<accession>A0A368DK63</accession>
<dbReference type="Pfam" id="PF16360">
    <property type="entry name" value="GTP-bdg_M"/>
    <property type="match status" value="1"/>
</dbReference>
<reference evidence="10 11" key="1">
    <citation type="journal article" date="2018" name="Microbiome">
        <title>Fine metagenomic profile of the Mediterranean stratified and mixed water columns revealed by assembly and recruitment.</title>
        <authorList>
            <person name="Haro-Moreno J.M."/>
            <person name="Lopez-Perez M."/>
            <person name="De La Torre J.R."/>
            <person name="Picazo A."/>
            <person name="Camacho A."/>
            <person name="Rodriguez-Valera F."/>
        </authorList>
    </citation>
    <scope>NUCLEOTIDE SEQUENCE [LARGE SCALE GENOMIC DNA]</scope>
    <source>
        <strain evidence="10">MED-G57</strain>
    </source>
</reference>
<keyword evidence="2 8" id="KW-0479">Metal-binding</keyword>
<dbReference type="CDD" id="cd01878">
    <property type="entry name" value="HflX"/>
    <property type="match status" value="1"/>
</dbReference>
<feature type="binding site" evidence="7">
    <location>
        <begin position="252"/>
        <end position="255"/>
    </location>
    <ligand>
        <name>GTP</name>
        <dbReference type="ChEBI" id="CHEBI:37565"/>
    </ligand>
</feature>
<comment type="subcellular location">
    <subcellularLocation>
        <location evidence="6">Cytoplasm</location>
    </subcellularLocation>
    <text evidence="6">May associate with membranes.</text>
</comment>
<evidence type="ECO:0000256" key="5">
    <source>
        <dbReference type="ARBA" id="ARBA00023134"/>
    </source>
</evidence>
<feature type="binding site" evidence="7">
    <location>
        <begin position="320"/>
        <end position="323"/>
    </location>
    <ligand>
        <name>GTP</name>
        <dbReference type="ChEBI" id="CHEBI:37565"/>
    </ligand>
</feature>
<gene>
    <name evidence="6 10" type="primary">hflX</name>
    <name evidence="10" type="ORF">DBW71_05820</name>
</gene>
<evidence type="ECO:0000256" key="4">
    <source>
        <dbReference type="ARBA" id="ARBA00022842"/>
    </source>
</evidence>
<dbReference type="GO" id="GO:0003924">
    <property type="term" value="F:GTPase activity"/>
    <property type="evidence" value="ECO:0007669"/>
    <property type="project" value="UniProtKB-UniRule"/>
</dbReference>
<keyword evidence="5 6" id="KW-0342">GTP-binding</keyword>